<feature type="domain" description="ABM" evidence="1">
    <location>
        <begin position="1"/>
        <end position="68"/>
    </location>
</feature>
<sequence length="99" mass="11449">MIVRIFKAWINRGLKEDFEKDFIQISIPLVKAQKGLVSFSAGKVIGRDKDEYVLITTWENQNALVAFCGEAWDKAVIPHGMEKYIKECRVTHFEQFNEA</sequence>
<name>A0A3B0U2N9_9ZZZZ</name>
<protein>
    <recommendedName>
        <fullName evidence="1">ABM domain-containing protein</fullName>
    </recommendedName>
</protein>
<dbReference type="Pfam" id="PF03992">
    <property type="entry name" value="ABM"/>
    <property type="match status" value="1"/>
</dbReference>
<organism evidence="2">
    <name type="scientific">hydrothermal vent metagenome</name>
    <dbReference type="NCBI Taxonomy" id="652676"/>
    <lineage>
        <taxon>unclassified sequences</taxon>
        <taxon>metagenomes</taxon>
        <taxon>ecological metagenomes</taxon>
    </lineage>
</organism>
<dbReference type="AlphaFoldDB" id="A0A3B0U2N9"/>
<dbReference type="SUPFAM" id="SSF54909">
    <property type="entry name" value="Dimeric alpha+beta barrel"/>
    <property type="match status" value="1"/>
</dbReference>
<proteinExistence type="predicted"/>
<evidence type="ECO:0000259" key="1">
    <source>
        <dbReference type="Pfam" id="PF03992"/>
    </source>
</evidence>
<accession>A0A3B0U2N9</accession>
<dbReference type="EMBL" id="UOEP01000026">
    <property type="protein sequence ID" value="VAW13646.1"/>
    <property type="molecule type" value="Genomic_DNA"/>
</dbReference>
<dbReference type="InterPro" id="IPR011008">
    <property type="entry name" value="Dimeric_a/b-barrel"/>
</dbReference>
<dbReference type="InterPro" id="IPR007138">
    <property type="entry name" value="ABM_dom"/>
</dbReference>
<gene>
    <name evidence="2" type="ORF">MNBD_BACTEROID01-546</name>
</gene>
<reference evidence="2" key="1">
    <citation type="submission" date="2018-06" db="EMBL/GenBank/DDBJ databases">
        <authorList>
            <person name="Zhirakovskaya E."/>
        </authorList>
    </citation>
    <scope>NUCLEOTIDE SEQUENCE</scope>
</reference>
<evidence type="ECO:0000313" key="2">
    <source>
        <dbReference type="EMBL" id="VAW13646.1"/>
    </source>
</evidence>
<dbReference type="Gene3D" id="3.30.70.100">
    <property type="match status" value="1"/>
</dbReference>